<comment type="caution">
    <text evidence="5">The sequence shown here is derived from an EMBL/GenBank/DDBJ whole genome shotgun (WGS) entry which is preliminary data.</text>
</comment>
<dbReference type="EMBL" id="JBDKWZ010000021">
    <property type="protein sequence ID" value="MEN7551323.1"/>
    <property type="molecule type" value="Genomic_DNA"/>
</dbReference>
<dbReference type="GO" id="GO:0031388">
    <property type="term" value="P:organic acid phosphorylation"/>
    <property type="evidence" value="ECO:0007669"/>
    <property type="project" value="UniProtKB-UniRule"/>
</dbReference>
<dbReference type="EC" id="2.7.1.31" evidence="5"/>
<evidence type="ECO:0000313" key="6">
    <source>
        <dbReference type="Proteomes" id="UP001403385"/>
    </source>
</evidence>
<dbReference type="Gene3D" id="3.90.1510.10">
    <property type="entry name" value="Glycerate kinase, domain 2"/>
    <property type="match status" value="1"/>
</dbReference>
<dbReference type="AlphaFoldDB" id="A0AAW9SFQ2"/>
<evidence type="ECO:0000256" key="4">
    <source>
        <dbReference type="PIRNR" id="PIRNR006078"/>
    </source>
</evidence>
<dbReference type="GO" id="GO:0008887">
    <property type="term" value="F:glycerate kinase activity"/>
    <property type="evidence" value="ECO:0007669"/>
    <property type="project" value="UniProtKB-UniRule"/>
</dbReference>
<dbReference type="InterPro" id="IPR036129">
    <property type="entry name" value="Glycerate_kinase_sf"/>
</dbReference>
<sequence length="376" mass="39539">MTKILVAPGAFKGSVSAKQASTAIAKGLLYKDPSLEIIELPVSDGGNDFVEVLLHTLSGEELFARVRDPLGHEVRAKWGWCKGELAVIEMAEASGLHLLSPDALNPLKASSFGTGQLLVEALNKGAKKILLGIGGSATVDGGVGALQALGVRFLNQKGVVVNPYEVNLSEVQQVDLQGLDPRLKEISLEIACDVSNPLIGEQGAAKVFAPQKGATNKQVEMLEEGLSHWAELLEKATGKDITKLPGGGAAGGIAAGFVACLEATLSNGIDLVLDAFAFDTIVQQVDWVITGEGSLDRQSLKGKTPVGVARRAKQFEKKVVALAGSVEQTIALNQYFDAVFSIVPGPCTLEDALSFTERNLSFASGQLACFLSSMKK</sequence>
<gene>
    <name evidence="5" type="ORF">AAG747_25625</name>
</gene>
<dbReference type="InterPro" id="IPR018197">
    <property type="entry name" value="Glycerate_kinase_RE-like"/>
</dbReference>
<dbReference type="PIRSF" id="PIRSF006078">
    <property type="entry name" value="GlxK"/>
    <property type="match status" value="1"/>
</dbReference>
<evidence type="ECO:0000313" key="5">
    <source>
        <dbReference type="EMBL" id="MEN7551323.1"/>
    </source>
</evidence>
<dbReference type="Proteomes" id="UP001403385">
    <property type="component" value="Unassembled WGS sequence"/>
</dbReference>
<evidence type="ECO:0000256" key="3">
    <source>
        <dbReference type="ARBA" id="ARBA00022777"/>
    </source>
</evidence>
<keyword evidence="3 4" id="KW-0418">Kinase</keyword>
<name>A0AAW9SFQ2_9BACT</name>
<dbReference type="PANTHER" id="PTHR21599">
    <property type="entry name" value="GLYCERATE KINASE"/>
    <property type="match status" value="1"/>
</dbReference>
<dbReference type="Pfam" id="PF02595">
    <property type="entry name" value="Gly_kinase"/>
    <property type="match status" value="1"/>
</dbReference>
<proteinExistence type="inferred from homology"/>
<organism evidence="5 6">
    <name type="scientific">Rapidithrix thailandica</name>
    <dbReference type="NCBI Taxonomy" id="413964"/>
    <lineage>
        <taxon>Bacteria</taxon>
        <taxon>Pseudomonadati</taxon>
        <taxon>Bacteroidota</taxon>
        <taxon>Cytophagia</taxon>
        <taxon>Cytophagales</taxon>
        <taxon>Flammeovirgaceae</taxon>
        <taxon>Rapidithrix</taxon>
    </lineage>
</organism>
<evidence type="ECO:0000256" key="1">
    <source>
        <dbReference type="ARBA" id="ARBA00006284"/>
    </source>
</evidence>
<reference evidence="5 6" key="1">
    <citation type="submission" date="2024-04" db="EMBL/GenBank/DDBJ databases">
        <title>Novel genus in family Flammeovirgaceae.</title>
        <authorList>
            <person name="Nguyen T.H."/>
            <person name="Vuong T.Q."/>
            <person name="Le H."/>
            <person name="Kim S.-G."/>
        </authorList>
    </citation>
    <scope>NUCLEOTIDE SEQUENCE [LARGE SCALE GENOMIC DNA]</scope>
    <source>
        <strain evidence="5 6">JCM 23209</strain>
    </source>
</reference>
<dbReference type="RefSeq" id="WP_346824102.1">
    <property type="nucleotide sequence ID" value="NZ_JBDKWZ010000021.1"/>
</dbReference>
<evidence type="ECO:0000256" key="2">
    <source>
        <dbReference type="ARBA" id="ARBA00022679"/>
    </source>
</evidence>
<dbReference type="PANTHER" id="PTHR21599:SF0">
    <property type="entry name" value="GLYCERATE KINASE"/>
    <property type="match status" value="1"/>
</dbReference>
<comment type="similarity">
    <text evidence="1 4">Belongs to the glycerate kinase type-1 family.</text>
</comment>
<keyword evidence="2 4" id="KW-0808">Transferase</keyword>
<protein>
    <submittedName>
        <fullName evidence="5">Glycerate kinase</fullName>
        <ecNumber evidence="5">2.7.1.31</ecNumber>
    </submittedName>
</protein>
<dbReference type="SUPFAM" id="SSF110738">
    <property type="entry name" value="Glycerate kinase I"/>
    <property type="match status" value="1"/>
</dbReference>
<dbReference type="NCBIfam" id="TIGR00045">
    <property type="entry name" value="glycerate kinase"/>
    <property type="match status" value="1"/>
</dbReference>
<keyword evidence="6" id="KW-1185">Reference proteome</keyword>
<dbReference type="InterPro" id="IPR004381">
    <property type="entry name" value="Glycerate_kinase"/>
</dbReference>
<accession>A0AAW9SFQ2</accession>
<dbReference type="InterPro" id="IPR018193">
    <property type="entry name" value="Glyc_kinase_flavodox-like_fold"/>
</dbReference>
<dbReference type="Gene3D" id="3.40.50.10350">
    <property type="entry name" value="Glycerate kinase, domain 1"/>
    <property type="match status" value="1"/>
</dbReference>